<keyword evidence="1" id="KW-0723">Serine/threonine-protein kinase</keyword>
<dbReference type="Gene3D" id="3.30.565.10">
    <property type="entry name" value="Histidine kinase-like ATPase, C-terminal domain"/>
    <property type="match status" value="1"/>
</dbReference>
<dbReference type="Pfam" id="PF13581">
    <property type="entry name" value="HATPase_c_2"/>
    <property type="match status" value="1"/>
</dbReference>
<organism evidence="8 9">
    <name type="scientific">Candidatus Anaerobutyricum stercoripullorum</name>
    <dbReference type="NCBI Taxonomy" id="2838456"/>
    <lineage>
        <taxon>Bacteria</taxon>
        <taxon>Bacillati</taxon>
        <taxon>Bacillota</taxon>
        <taxon>Clostridia</taxon>
        <taxon>Lachnospirales</taxon>
        <taxon>Lachnospiraceae</taxon>
        <taxon>Anaerobutyricum</taxon>
    </lineage>
</organism>
<name>A0A9D2BDW0_9FIRM</name>
<evidence type="ECO:0000256" key="5">
    <source>
        <dbReference type="ARBA" id="ARBA00022840"/>
    </source>
</evidence>
<dbReference type="GO" id="GO:0042174">
    <property type="term" value="P:negative regulation of sporulation resulting in formation of a cellular spore"/>
    <property type="evidence" value="ECO:0007669"/>
    <property type="project" value="InterPro"/>
</dbReference>
<dbReference type="EC" id="2.7.11.1" evidence="8"/>
<accession>A0A9D2BDW0</accession>
<dbReference type="GO" id="GO:0005524">
    <property type="term" value="F:ATP binding"/>
    <property type="evidence" value="ECO:0007669"/>
    <property type="project" value="UniProtKB-KW"/>
</dbReference>
<dbReference type="InterPro" id="IPR010194">
    <property type="entry name" value="Anti-sigma_F"/>
</dbReference>
<protein>
    <submittedName>
        <fullName evidence="8">Anti-sigma F factor</fullName>
        <ecNumber evidence="8">2.7.11.1</ecNumber>
    </submittedName>
</protein>
<sequence length="153" mass="17243">MKEQIREVNRVEMTFDNNPENERIGRVMASAFAAALNPTMEELSDFKTAVSEAVTNAIIHAYPAGRGDILMIFERERDIVRVHIQDWGVGIADIRQSMEPLYTTWKSGERSGMGFTFMEAFTDRVEVKSEPGKGTTVSLTKKMGGVQWNRPVN</sequence>
<dbReference type="GO" id="GO:0030435">
    <property type="term" value="P:sporulation resulting in formation of a cellular spore"/>
    <property type="evidence" value="ECO:0007669"/>
    <property type="project" value="UniProtKB-KW"/>
</dbReference>
<keyword evidence="2 8" id="KW-0808">Transferase</keyword>
<dbReference type="InterPro" id="IPR036890">
    <property type="entry name" value="HATPase_C_sf"/>
</dbReference>
<dbReference type="GO" id="GO:0016989">
    <property type="term" value="F:sigma factor antagonist activity"/>
    <property type="evidence" value="ECO:0007669"/>
    <property type="project" value="InterPro"/>
</dbReference>
<dbReference type="GO" id="GO:0004674">
    <property type="term" value="F:protein serine/threonine kinase activity"/>
    <property type="evidence" value="ECO:0007669"/>
    <property type="project" value="UniProtKB-KW"/>
</dbReference>
<evidence type="ECO:0000256" key="6">
    <source>
        <dbReference type="ARBA" id="ARBA00022969"/>
    </source>
</evidence>
<keyword evidence="5" id="KW-0067">ATP-binding</keyword>
<reference evidence="8" key="1">
    <citation type="journal article" date="2021" name="PeerJ">
        <title>Extensive microbial diversity within the chicken gut microbiome revealed by metagenomics and culture.</title>
        <authorList>
            <person name="Gilroy R."/>
            <person name="Ravi A."/>
            <person name="Getino M."/>
            <person name="Pursley I."/>
            <person name="Horton D.L."/>
            <person name="Alikhan N.F."/>
            <person name="Baker D."/>
            <person name="Gharbi K."/>
            <person name="Hall N."/>
            <person name="Watson M."/>
            <person name="Adriaenssens E.M."/>
            <person name="Foster-Nyarko E."/>
            <person name="Jarju S."/>
            <person name="Secka A."/>
            <person name="Antonio M."/>
            <person name="Oren A."/>
            <person name="Chaudhuri R.R."/>
            <person name="La Ragione R."/>
            <person name="Hildebrand F."/>
            <person name="Pallen M.J."/>
        </authorList>
    </citation>
    <scope>NUCLEOTIDE SEQUENCE</scope>
    <source>
        <strain evidence="8">ChiSxjej3B15-1167</strain>
    </source>
</reference>
<dbReference type="EMBL" id="DXEQ01000227">
    <property type="protein sequence ID" value="HIX72895.1"/>
    <property type="molecule type" value="Genomic_DNA"/>
</dbReference>
<keyword evidence="3" id="KW-0547">Nucleotide-binding</keyword>
<comment type="caution">
    <text evidence="8">The sequence shown here is derived from an EMBL/GenBank/DDBJ whole genome shotgun (WGS) entry which is preliminary data.</text>
</comment>
<dbReference type="NCBIfam" id="TIGR01925">
    <property type="entry name" value="spIIAB"/>
    <property type="match status" value="1"/>
</dbReference>
<evidence type="ECO:0000313" key="9">
    <source>
        <dbReference type="Proteomes" id="UP000886805"/>
    </source>
</evidence>
<gene>
    <name evidence="8" type="primary">spoIIAB</name>
    <name evidence="8" type="ORF">H9849_07715</name>
</gene>
<evidence type="ECO:0000256" key="1">
    <source>
        <dbReference type="ARBA" id="ARBA00022527"/>
    </source>
</evidence>
<evidence type="ECO:0000256" key="2">
    <source>
        <dbReference type="ARBA" id="ARBA00022679"/>
    </source>
</evidence>
<dbReference type="SMART" id="SM00387">
    <property type="entry name" value="HATPase_c"/>
    <property type="match status" value="1"/>
</dbReference>
<dbReference type="InterPro" id="IPR050267">
    <property type="entry name" value="Anti-sigma-factor_SerPK"/>
</dbReference>
<dbReference type="Proteomes" id="UP000886805">
    <property type="component" value="Unassembled WGS sequence"/>
</dbReference>
<evidence type="ECO:0000256" key="3">
    <source>
        <dbReference type="ARBA" id="ARBA00022741"/>
    </source>
</evidence>
<evidence type="ECO:0000259" key="7">
    <source>
        <dbReference type="SMART" id="SM00387"/>
    </source>
</evidence>
<dbReference type="AlphaFoldDB" id="A0A9D2BDW0"/>
<keyword evidence="4" id="KW-0418">Kinase</keyword>
<feature type="domain" description="Histidine kinase/HSP90-like ATPase" evidence="7">
    <location>
        <begin position="41"/>
        <end position="145"/>
    </location>
</feature>
<reference evidence="8" key="2">
    <citation type="submission" date="2021-04" db="EMBL/GenBank/DDBJ databases">
        <authorList>
            <person name="Gilroy R."/>
        </authorList>
    </citation>
    <scope>NUCLEOTIDE SEQUENCE</scope>
    <source>
        <strain evidence="8">ChiSxjej3B15-1167</strain>
    </source>
</reference>
<dbReference type="PANTHER" id="PTHR35526:SF3">
    <property type="entry name" value="ANTI-SIGMA-F FACTOR RSBW"/>
    <property type="match status" value="1"/>
</dbReference>
<keyword evidence="6" id="KW-0749">Sporulation</keyword>
<evidence type="ECO:0000256" key="4">
    <source>
        <dbReference type="ARBA" id="ARBA00022777"/>
    </source>
</evidence>
<proteinExistence type="predicted"/>
<evidence type="ECO:0000313" key="8">
    <source>
        <dbReference type="EMBL" id="HIX72895.1"/>
    </source>
</evidence>
<dbReference type="InterPro" id="IPR003594">
    <property type="entry name" value="HATPase_dom"/>
</dbReference>
<dbReference type="PANTHER" id="PTHR35526">
    <property type="entry name" value="ANTI-SIGMA-F FACTOR RSBW-RELATED"/>
    <property type="match status" value="1"/>
</dbReference>
<dbReference type="SUPFAM" id="SSF55874">
    <property type="entry name" value="ATPase domain of HSP90 chaperone/DNA topoisomerase II/histidine kinase"/>
    <property type="match status" value="1"/>
</dbReference>